<sequence length="166" mass="18463">MIQELDHRLSRALFFGAKQSSSRRAVTIFLARWLIIIMGALVVLLTFLDVRRVALLALALAFGWIVNSLLGKFYTRKRPYTTHGYKALIHTWLLGGSFPSDHAMMAAIFGSILFLLGGWWLWMAPLLIGGVMIGRVMAGVHYPSDVITGSIIGCLSVFGAYFLIFL</sequence>
<dbReference type="EMBL" id="PCYM01000004">
    <property type="protein sequence ID" value="PIR47650.1"/>
    <property type="molecule type" value="Genomic_DNA"/>
</dbReference>
<dbReference type="InterPro" id="IPR036938">
    <property type="entry name" value="PAP2/HPO_sf"/>
</dbReference>
<keyword evidence="1" id="KW-0812">Transmembrane</keyword>
<dbReference type="SUPFAM" id="SSF48317">
    <property type="entry name" value="Acid phosphatase/Vanadium-dependent haloperoxidase"/>
    <property type="match status" value="1"/>
</dbReference>
<keyword evidence="1" id="KW-0472">Membrane</keyword>
<feature type="transmembrane region" description="Helical" evidence="1">
    <location>
        <begin position="53"/>
        <end position="70"/>
    </location>
</feature>
<dbReference type="CDD" id="cd01610">
    <property type="entry name" value="PAP2_like"/>
    <property type="match status" value="1"/>
</dbReference>
<feature type="transmembrane region" description="Helical" evidence="1">
    <location>
        <begin position="25"/>
        <end position="47"/>
    </location>
</feature>
<dbReference type="PANTHER" id="PTHR14969:SF13">
    <property type="entry name" value="AT30094P"/>
    <property type="match status" value="1"/>
</dbReference>
<name>A0A2H0RMF5_9BACT</name>
<keyword evidence="1" id="KW-1133">Transmembrane helix</keyword>
<dbReference type="Pfam" id="PF01569">
    <property type="entry name" value="PAP2"/>
    <property type="match status" value="1"/>
</dbReference>
<dbReference type="Proteomes" id="UP000230084">
    <property type="component" value="Unassembled WGS sequence"/>
</dbReference>
<organism evidence="3 4">
    <name type="scientific">Candidatus Uhrbacteria bacterium CG10_big_fil_rev_8_21_14_0_10_50_16</name>
    <dbReference type="NCBI Taxonomy" id="1975039"/>
    <lineage>
        <taxon>Bacteria</taxon>
        <taxon>Candidatus Uhriibacteriota</taxon>
    </lineage>
</organism>
<feature type="transmembrane region" description="Helical" evidence="1">
    <location>
        <begin position="142"/>
        <end position="164"/>
    </location>
</feature>
<protein>
    <recommendedName>
        <fullName evidence="2">Phosphatidic acid phosphatase type 2/haloperoxidase domain-containing protein</fullName>
    </recommendedName>
</protein>
<dbReference type="PANTHER" id="PTHR14969">
    <property type="entry name" value="SPHINGOSINE-1-PHOSPHATE PHOSPHOHYDROLASE"/>
    <property type="match status" value="1"/>
</dbReference>
<dbReference type="Gene3D" id="1.20.144.10">
    <property type="entry name" value="Phosphatidic acid phosphatase type 2/haloperoxidase"/>
    <property type="match status" value="1"/>
</dbReference>
<feature type="domain" description="Phosphatidic acid phosphatase type 2/haloperoxidase" evidence="2">
    <location>
        <begin position="53"/>
        <end position="161"/>
    </location>
</feature>
<evidence type="ECO:0000313" key="3">
    <source>
        <dbReference type="EMBL" id="PIR47650.1"/>
    </source>
</evidence>
<dbReference type="SMART" id="SM00014">
    <property type="entry name" value="acidPPc"/>
    <property type="match status" value="1"/>
</dbReference>
<feature type="transmembrane region" description="Helical" evidence="1">
    <location>
        <begin position="103"/>
        <end position="122"/>
    </location>
</feature>
<proteinExistence type="predicted"/>
<evidence type="ECO:0000259" key="2">
    <source>
        <dbReference type="SMART" id="SM00014"/>
    </source>
</evidence>
<dbReference type="InterPro" id="IPR000326">
    <property type="entry name" value="PAP2/HPO"/>
</dbReference>
<gene>
    <name evidence="3" type="ORF">COV06_02440</name>
</gene>
<accession>A0A2H0RMF5</accession>
<evidence type="ECO:0000256" key="1">
    <source>
        <dbReference type="SAM" id="Phobius"/>
    </source>
</evidence>
<comment type="caution">
    <text evidence="3">The sequence shown here is derived from an EMBL/GenBank/DDBJ whole genome shotgun (WGS) entry which is preliminary data.</text>
</comment>
<evidence type="ECO:0000313" key="4">
    <source>
        <dbReference type="Proteomes" id="UP000230084"/>
    </source>
</evidence>
<dbReference type="AlphaFoldDB" id="A0A2H0RMF5"/>
<reference evidence="3 4" key="1">
    <citation type="submission" date="2017-09" db="EMBL/GenBank/DDBJ databases">
        <title>Depth-based differentiation of microbial function through sediment-hosted aquifers and enrichment of novel symbionts in the deep terrestrial subsurface.</title>
        <authorList>
            <person name="Probst A.J."/>
            <person name="Ladd B."/>
            <person name="Jarett J.K."/>
            <person name="Geller-Mcgrath D.E."/>
            <person name="Sieber C.M."/>
            <person name="Emerson J.B."/>
            <person name="Anantharaman K."/>
            <person name="Thomas B.C."/>
            <person name="Malmstrom R."/>
            <person name="Stieglmeier M."/>
            <person name="Klingl A."/>
            <person name="Woyke T."/>
            <person name="Ryan C.M."/>
            <person name="Banfield J.F."/>
        </authorList>
    </citation>
    <scope>NUCLEOTIDE SEQUENCE [LARGE SCALE GENOMIC DNA]</scope>
    <source>
        <strain evidence="3">CG10_big_fil_rev_8_21_14_0_10_50_16</strain>
    </source>
</reference>